<dbReference type="Proteomes" id="UP000077266">
    <property type="component" value="Unassembled WGS sequence"/>
</dbReference>
<evidence type="ECO:0000256" key="5">
    <source>
        <dbReference type="ARBA" id="ARBA00022989"/>
    </source>
</evidence>
<gene>
    <name evidence="13" type="ORF">EXIGLDRAFT_607705</name>
</gene>
<dbReference type="InParanoid" id="A0A165LFQ6"/>
<evidence type="ECO:0000256" key="10">
    <source>
        <dbReference type="RuleBase" id="RU366040"/>
    </source>
</evidence>
<dbReference type="SUPFAM" id="SSF53448">
    <property type="entry name" value="Nucleotide-diphospho-sugar transferases"/>
    <property type="match status" value="1"/>
</dbReference>
<comment type="function">
    <text evidence="8 10">Polymerizes chitin, a structural polymer of the cell wall and septum, by transferring the sugar moiety of UDP-GlcNAc to the non-reducing end of the growing chitin polymer.</text>
</comment>
<keyword evidence="6 10" id="KW-0472">Membrane</keyword>
<dbReference type="EC" id="2.4.1.16" evidence="2 10"/>
<dbReference type="InterPro" id="IPR029044">
    <property type="entry name" value="Nucleotide-diphossugar_trans"/>
</dbReference>
<evidence type="ECO:0000256" key="3">
    <source>
        <dbReference type="ARBA" id="ARBA00022676"/>
    </source>
</evidence>
<keyword evidence="10 13" id="KW-0808">Transferase</keyword>
<evidence type="ECO:0000313" key="14">
    <source>
        <dbReference type="Proteomes" id="UP000077266"/>
    </source>
</evidence>
<comment type="catalytic activity">
    <reaction evidence="9 10">
        <text>[(1-&gt;4)-N-acetyl-beta-D-glucosaminyl](n) + UDP-N-acetyl-alpha-D-glucosamine = [(1-&gt;4)-N-acetyl-beta-D-glucosaminyl](n+1) + UDP + H(+)</text>
        <dbReference type="Rhea" id="RHEA:16637"/>
        <dbReference type="Rhea" id="RHEA-COMP:9593"/>
        <dbReference type="Rhea" id="RHEA-COMP:9595"/>
        <dbReference type="ChEBI" id="CHEBI:15378"/>
        <dbReference type="ChEBI" id="CHEBI:17029"/>
        <dbReference type="ChEBI" id="CHEBI:57705"/>
        <dbReference type="ChEBI" id="CHEBI:58223"/>
        <dbReference type="EC" id="2.4.1.16"/>
    </reaction>
</comment>
<feature type="transmembrane region" description="Helical" evidence="10">
    <location>
        <begin position="731"/>
        <end position="754"/>
    </location>
</feature>
<name>A0A165LFQ6_EXIGL</name>
<dbReference type="OrthoDB" id="26569at2759"/>
<dbReference type="Pfam" id="PF01644">
    <property type="entry name" value="Chitin_synth_1"/>
    <property type="match status" value="1"/>
</dbReference>
<proteinExistence type="inferred from homology"/>
<dbReference type="PANTHER" id="PTHR22914:SF38">
    <property type="entry name" value="CHITIN SYNTHASE 2"/>
    <property type="match status" value="1"/>
</dbReference>
<feature type="transmembrane region" description="Helical" evidence="10">
    <location>
        <begin position="586"/>
        <end position="603"/>
    </location>
</feature>
<feature type="region of interest" description="Disordered" evidence="11">
    <location>
        <begin position="1"/>
        <end position="26"/>
    </location>
</feature>
<evidence type="ECO:0000256" key="8">
    <source>
        <dbReference type="ARBA" id="ARBA00024009"/>
    </source>
</evidence>
<keyword evidence="10" id="KW-1003">Cell membrane</keyword>
<dbReference type="AlphaFoldDB" id="A0A165LFQ6"/>
<dbReference type="InterPro" id="IPR004835">
    <property type="entry name" value="Chitin_synth"/>
</dbReference>
<dbReference type="GO" id="GO:0005886">
    <property type="term" value="C:plasma membrane"/>
    <property type="evidence" value="ECO:0007669"/>
    <property type="project" value="UniProtKB-SubCell"/>
</dbReference>
<keyword evidence="7 10" id="KW-0961">Cell wall biogenesis/degradation</keyword>
<dbReference type="PANTHER" id="PTHR22914">
    <property type="entry name" value="CHITIN SYNTHASE"/>
    <property type="match status" value="1"/>
</dbReference>
<dbReference type="GO" id="GO:0071555">
    <property type="term" value="P:cell wall organization"/>
    <property type="evidence" value="ECO:0007669"/>
    <property type="project" value="UniProtKB-KW"/>
</dbReference>
<accession>A0A165LFQ6</accession>
<dbReference type="Pfam" id="PF08407">
    <property type="entry name" value="Chitin_synth_1N"/>
    <property type="match status" value="1"/>
</dbReference>
<keyword evidence="4 10" id="KW-0812">Transmembrane</keyword>
<feature type="transmembrane region" description="Helical" evidence="10">
    <location>
        <begin position="521"/>
        <end position="545"/>
    </location>
</feature>
<sequence>MSTLEYTPHIEQSRQHYGPVPPGPVERRAKTKKRKLKLQNGTIDAGFEIPSKLVLPMAGAPREMQQLRYQAVTCDPDDFARKRYRLRQTTLKRTTELMVVITMYNEDEVLFTRTLYGVMKNISHLCSRKSSKTWGPDSWQKVVVCIIADGRQKVHPRVLDCLRVLGIYRGMRSMKSFVNGHAVHGHLFEYTTSFGLDPDLHFKYPDKGIVPTQIILLVKEHNAKKINSHRWALNAFADVLQPNVVVLLDVGTRPGPKSLYHLWKTFDMNSNVGGACGEIAVYKGRRWIGLLNPLVAAQNFEYKMSNILDKPTEAAFGYISVLPGAFSAYRYIALCNDKHGNGPLASYFKGEFVHGRDTDIFTSNMYLAEDRILCFELVARPNTAWLLRYVPGAIAETDVPDTLPEFILQRRRWLNGSFFAAVYALWHVGQVMRSGHTVGRKVMLGIEAFYNVINLVFAWFAIGNYFIFFVLLTSGVEDIPGIGGIKYFNNIIQAVYASLLVACFLFSMGNKPRGSKLKYSLTVWFFALLTMYMLVCAGLCAYRVLAAGGSMYGQMVLSLLATYGMYVASSVLAFDPWHIITCSLQYLLLSPAYVNVLNIYAFANLDDVRVLSLSPGTKGEDKKVQVDLGSVVQDTQANVEMDLLDADGLDDAYLEALGNLRNRKPVPVPERSRGDLDEAAKDYYANVRTNVLLFWVLSNGFLALCILSGGESSKALSTEASEGQTQRAYMVFVLAFVAITSIIRFAASTMYGLVTLFTG</sequence>
<keyword evidence="5 10" id="KW-1133">Transmembrane helix</keyword>
<dbReference type="GO" id="GO:0006031">
    <property type="term" value="P:chitin biosynthetic process"/>
    <property type="evidence" value="ECO:0007669"/>
    <property type="project" value="UniProtKB-UniRule"/>
</dbReference>
<reference evidence="13 14" key="1">
    <citation type="journal article" date="2016" name="Mol. Biol. Evol.">
        <title>Comparative Genomics of Early-Diverging Mushroom-Forming Fungi Provides Insights into the Origins of Lignocellulose Decay Capabilities.</title>
        <authorList>
            <person name="Nagy L.G."/>
            <person name="Riley R."/>
            <person name="Tritt A."/>
            <person name="Adam C."/>
            <person name="Daum C."/>
            <person name="Floudas D."/>
            <person name="Sun H."/>
            <person name="Yadav J.S."/>
            <person name="Pangilinan J."/>
            <person name="Larsson K.H."/>
            <person name="Matsuura K."/>
            <person name="Barry K."/>
            <person name="Labutti K."/>
            <person name="Kuo R."/>
            <person name="Ohm R.A."/>
            <person name="Bhattacharya S.S."/>
            <person name="Shirouzu T."/>
            <person name="Yoshinaga Y."/>
            <person name="Martin F.M."/>
            <person name="Grigoriev I.V."/>
            <person name="Hibbett D.S."/>
        </authorList>
    </citation>
    <scope>NUCLEOTIDE SEQUENCE [LARGE SCALE GENOMIC DNA]</scope>
    <source>
        <strain evidence="13 14">HHB12029</strain>
    </source>
</reference>
<keyword evidence="3 10" id="KW-0328">Glycosyltransferase</keyword>
<feature type="transmembrane region" description="Helical" evidence="10">
    <location>
        <begin position="413"/>
        <end position="429"/>
    </location>
</feature>
<protein>
    <recommendedName>
        <fullName evidence="2 10">Chitin synthase</fullName>
        <ecNumber evidence="2 10">2.4.1.16</ecNumber>
    </recommendedName>
</protein>
<feature type="transmembrane region" description="Helical" evidence="10">
    <location>
        <begin position="449"/>
        <end position="471"/>
    </location>
</feature>
<dbReference type="GO" id="GO:0030428">
    <property type="term" value="C:cell septum"/>
    <property type="evidence" value="ECO:0007669"/>
    <property type="project" value="TreeGrafter"/>
</dbReference>
<feature type="transmembrane region" description="Helical" evidence="10">
    <location>
        <begin position="491"/>
        <end position="509"/>
    </location>
</feature>
<dbReference type="EMBL" id="KV425926">
    <property type="protein sequence ID" value="KZV97775.1"/>
    <property type="molecule type" value="Genomic_DNA"/>
</dbReference>
<evidence type="ECO:0000259" key="12">
    <source>
        <dbReference type="Pfam" id="PF08407"/>
    </source>
</evidence>
<comment type="subcellular location">
    <subcellularLocation>
        <location evidence="10">Cell membrane</location>
        <topology evidence="10">Multi-pass membrane protein</topology>
    </subcellularLocation>
    <subcellularLocation>
        <location evidence="1">Membrane</location>
        <topology evidence="1">Multi-pass membrane protein</topology>
    </subcellularLocation>
</comment>
<organism evidence="13 14">
    <name type="scientific">Exidia glandulosa HHB12029</name>
    <dbReference type="NCBI Taxonomy" id="1314781"/>
    <lineage>
        <taxon>Eukaryota</taxon>
        <taxon>Fungi</taxon>
        <taxon>Dikarya</taxon>
        <taxon>Basidiomycota</taxon>
        <taxon>Agaricomycotina</taxon>
        <taxon>Agaricomycetes</taxon>
        <taxon>Auriculariales</taxon>
        <taxon>Exidiaceae</taxon>
        <taxon>Exidia</taxon>
    </lineage>
</organism>
<evidence type="ECO:0000256" key="11">
    <source>
        <dbReference type="SAM" id="MobiDB-lite"/>
    </source>
</evidence>
<evidence type="ECO:0000256" key="1">
    <source>
        <dbReference type="ARBA" id="ARBA00004141"/>
    </source>
</evidence>
<keyword evidence="14" id="KW-1185">Reference proteome</keyword>
<evidence type="ECO:0000313" key="13">
    <source>
        <dbReference type="EMBL" id="KZV97775.1"/>
    </source>
</evidence>
<evidence type="ECO:0000256" key="2">
    <source>
        <dbReference type="ARBA" id="ARBA00012543"/>
    </source>
</evidence>
<evidence type="ECO:0000256" key="4">
    <source>
        <dbReference type="ARBA" id="ARBA00022692"/>
    </source>
</evidence>
<dbReference type="STRING" id="1314781.A0A165LFQ6"/>
<evidence type="ECO:0000256" key="6">
    <source>
        <dbReference type="ARBA" id="ARBA00023136"/>
    </source>
</evidence>
<feature type="domain" description="Chitin synthase N-terminal" evidence="12">
    <location>
        <begin position="32"/>
        <end position="96"/>
    </location>
</feature>
<evidence type="ECO:0000256" key="7">
    <source>
        <dbReference type="ARBA" id="ARBA00023316"/>
    </source>
</evidence>
<feature type="transmembrane region" description="Helical" evidence="10">
    <location>
        <begin position="692"/>
        <end position="710"/>
    </location>
</feature>
<dbReference type="CDD" id="cd04190">
    <property type="entry name" value="Chitin_synth_C"/>
    <property type="match status" value="1"/>
</dbReference>
<evidence type="ECO:0000256" key="9">
    <source>
        <dbReference type="ARBA" id="ARBA00048014"/>
    </source>
</evidence>
<dbReference type="InterPro" id="IPR013616">
    <property type="entry name" value="Chitin_synth_N"/>
</dbReference>
<comment type="similarity">
    <text evidence="10">Belongs to the chitin synthase family.</text>
</comment>
<dbReference type="GO" id="GO:0004100">
    <property type="term" value="F:chitin synthase activity"/>
    <property type="evidence" value="ECO:0007669"/>
    <property type="project" value="UniProtKB-UniRule"/>
</dbReference>
<feature type="transmembrane region" description="Helical" evidence="10">
    <location>
        <begin position="551"/>
        <end position="574"/>
    </location>
</feature>